<name>A0ACD3AL31_9AGAR</name>
<proteinExistence type="predicted"/>
<evidence type="ECO:0000313" key="1">
    <source>
        <dbReference type="EMBL" id="TFK66475.1"/>
    </source>
</evidence>
<dbReference type="EMBL" id="ML208404">
    <property type="protein sequence ID" value="TFK66475.1"/>
    <property type="molecule type" value="Genomic_DNA"/>
</dbReference>
<reference evidence="1 2" key="1">
    <citation type="journal article" date="2019" name="Nat. Ecol. Evol.">
        <title>Megaphylogeny resolves global patterns of mushroom evolution.</title>
        <authorList>
            <person name="Varga T."/>
            <person name="Krizsan K."/>
            <person name="Foldi C."/>
            <person name="Dima B."/>
            <person name="Sanchez-Garcia M."/>
            <person name="Sanchez-Ramirez S."/>
            <person name="Szollosi G.J."/>
            <person name="Szarkandi J.G."/>
            <person name="Papp V."/>
            <person name="Albert L."/>
            <person name="Andreopoulos W."/>
            <person name="Angelini C."/>
            <person name="Antonin V."/>
            <person name="Barry K.W."/>
            <person name="Bougher N.L."/>
            <person name="Buchanan P."/>
            <person name="Buyck B."/>
            <person name="Bense V."/>
            <person name="Catcheside P."/>
            <person name="Chovatia M."/>
            <person name="Cooper J."/>
            <person name="Damon W."/>
            <person name="Desjardin D."/>
            <person name="Finy P."/>
            <person name="Geml J."/>
            <person name="Haridas S."/>
            <person name="Hughes K."/>
            <person name="Justo A."/>
            <person name="Karasinski D."/>
            <person name="Kautmanova I."/>
            <person name="Kiss B."/>
            <person name="Kocsube S."/>
            <person name="Kotiranta H."/>
            <person name="LaButti K.M."/>
            <person name="Lechner B.E."/>
            <person name="Liimatainen K."/>
            <person name="Lipzen A."/>
            <person name="Lukacs Z."/>
            <person name="Mihaltcheva S."/>
            <person name="Morgado L.N."/>
            <person name="Niskanen T."/>
            <person name="Noordeloos M.E."/>
            <person name="Ohm R.A."/>
            <person name="Ortiz-Santana B."/>
            <person name="Ovrebo C."/>
            <person name="Racz N."/>
            <person name="Riley R."/>
            <person name="Savchenko A."/>
            <person name="Shiryaev A."/>
            <person name="Soop K."/>
            <person name="Spirin V."/>
            <person name="Szebenyi C."/>
            <person name="Tomsovsky M."/>
            <person name="Tulloss R.E."/>
            <person name="Uehling J."/>
            <person name="Grigoriev I.V."/>
            <person name="Vagvolgyi C."/>
            <person name="Papp T."/>
            <person name="Martin F.M."/>
            <person name="Miettinen O."/>
            <person name="Hibbett D.S."/>
            <person name="Nagy L.G."/>
        </authorList>
    </citation>
    <scope>NUCLEOTIDE SEQUENCE [LARGE SCALE GENOMIC DNA]</scope>
    <source>
        <strain evidence="1 2">NL-1719</strain>
    </source>
</reference>
<keyword evidence="2" id="KW-1185">Reference proteome</keyword>
<gene>
    <name evidence="1" type="ORF">BDN72DRAFT_823384</name>
</gene>
<sequence length="183" mass="20499">MDIGRHSPHPNNRTIELESLYAVLTYRGELASWNWAFFVASPTSHPTGTSGTIFRVADIDGEWKFVTEVKDVVSSPMVVALVKLGDVSFLGSYEDVVGADALPFMFRLVKIPSQAELALANNRAYNSRTWFLDAISMLHDHAVVTCDDVWLLESEIIRYAFAAMDPYLGNKGWSVYRSERCST</sequence>
<evidence type="ECO:0000313" key="2">
    <source>
        <dbReference type="Proteomes" id="UP000308600"/>
    </source>
</evidence>
<dbReference type="Proteomes" id="UP000308600">
    <property type="component" value="Unassembled WGS sequence"/>
</dbReference>
<accession>A0ACD3AL31</accession>
<protein>
    <submittedName>
        <fullName evidence="1">Uncharacterized protein</fullName>
    </submittedName>
</protein>
<organism evidence="1 2">
    <name type="scientific">Pluteus cervinus</name>
    <dbReference type="NCBI Taxonomy" id="181527"/>
    <lineage>
        <taxon>Eukaryota</taxon>
        <taxon>Fungi</taxon>
        <taxon>Dikarya</taxon>
        <taxon>Basidiomycota</taxon>
        <taxon>Agaricomycotina</taxon>
        <taxon>Agaricomycetes</taxon>
        <taxon>Agaricomycetidae</taxon>
        <taxon>Agaricales</taxon>
        <taxon>Pluteineae</taxon>
        <taxon>Pluteaceae</taxon>
        <taxon>Pluteus</taxon>
    </lineage>
</organism>